<dbReference type="Proteomes" id="UP000499080">
    <property type="component" value="Unassembled WGS sequence"/>
</dbReference>
<proteinExistence type="predicted"/>
<sequence length="110" mass="12982">MWRLIELSFSEKPHVDCDKTSDSSEPGIEPAFTEFEGKLTNHYTGWGYTRWDRWFIKSSPTSILREWFPKRFERKCFRGQPMESEMATFQRPSLLSGTDPSLLTRTIELL</sequence>
<name>A0A4Y2SZ95_ARAVE</name>
<protein>
    <submittedName>
        <fullName evidence="1">Uncharacterized protein</fullName>
    </submittedName>
</protein>
<keyword evidence="2" id="KW-1185">Reference proteome</keyword>
<evidence type="ECO:0000313" key="1">
    <source>
        <dbReference type="EMBL" id="GBN93684.1"/>
    </source>
</evidence>
<dbReference type="EMBL" id="BGPR01025079">
    <property type="protein sequence ID" value="GBN93684.1"/>
    <property type="molecule type" value="Genomic_DNA"/>
</dbReference>
<gene>
    <name evidence="1" type="ORF">AVEN_110322_1</name>
</gene>
<comment type="caution">
    <text evidence="1">The sequence shown here is derived from an EMBL/GenBank/DDBJ whole genome shotgun (WGS) entry which is preliminary data.</text>
</comment>
<reference evidence="1 2" key="1">
    <citation type="journal article" date="2019" name="Sci. Rep.">
        <title>Orb-weaving spider Araneus ventricosus genome elucidates the spidroin gene catalogue.</title>
        <authorList>
            <person name="Kono N."/>
            <person name="Nakamura H."/>
            <person name="Ohtoshi R."/>
            <person name="Moran D.A.P."/>
            <person name="Shinohara A."/>
            <person name="Yoshida Y."/>
            <person name="Fujiwara M."/>
            <person name="Mori M."/>
            <person name="Tomita M."/>
            <person name="Arakawa K."/>
        </authorList>
    </citation>
    <scope>NUCLEOTIDE SEQUENCE [LARGE SCALE GENOMIC DNA]</scope>
</reference>
<accession>A0A4Y2SZ95</accession>
<organism evidence="1 2">
    <name type="scientific">Araneus ventricosus</name>
    <name type="common">Orbweaver spider</name>
    <name type="synonym">Epeira ventricosa</name>
    <dbReference type="NCBI Taxonomy" id="182803"/>
    <lineage>
        <taxon>Eukaryota</taxon>
        <taxon>Metazoa</taxon>
        <taxon>Ecdysozoa</taxon>
        <taxon>Arthropoda</taxon>
        <taxon>Chelicerata</taxon>
        <taxon>Arachnida</taxon>
        <taxon>Araneae</taxon>
        <taxon>Araneomorphae</taxon>
        <taxon>Entelegynae</taxon>
        <taxon>Araneoidea</taxon>
        <taxon>Araneidae</taxon>
        <taxon>Araneus</taxon>
    </lineage>
</organism>
<dbReference type="AlphaFoldDB" id="A0A4Y2SZ95"/>
<evidence type="ECO:0000313" key="2">
    <source>
        <dbReference type="Proteomes" id="UP000499080"/>
    </source>
</evidence>